<feature type="compositionally biased region" description="Low complexity" evidence="8">
    <location>
        <begin position="136"/>
        <end position="145"/>
    </location>
</feature>
<organism evidence="9 10">
    <name type="scientific">Candidatus Rhodobacter oscarellae</name>
    <dbReference type="NCBI Taxonomy" id="1675527"/>
    <lineage>
        <taxon>Bacteria</taxon>
        <taxon>Pseudomonadati</taxon>
        <taxon>Pseudomonadota</taxon>
        <taxon>Alphaproteobacteria</taxon>
        <taxon>Rhodobacterales</taxon>
        <taxon>Rhodobacter group</taxon>
        <taxon>Rhodobacter</taxon>
    </lineage>
</organism>
<evidence type="ECO:0000313" key="10">
    <source>
        <dbReference type="Proteomes" id="UP000037178"/>
    </source>
</evidence>
<evidence type="ECO:0000256" key="1">
    <source>
        <dbReference type="ARBA" id="ARBA00004167"/>
    </source>
</evidence>
<evidence type="ECO:0000256" key="8">
    <source>
        <dbReference type="SAM" id="MobiDB-lite"/>
    </source>
</evidence>
<sequence>MGLMELMMVGVVALIVVGPKDLPVMFQSLGKMTAKVRRMAREFSSAMNDAANATGASDIAKDLKGIANPKAMGMDALKDAADAFDKWEPGKEPKVADSETAKLRAEQARKIKENMARKGQEKLDAEKASKAEAEGAEAPATTAKAAKPKVAKAKTAKPKAEAKPAAKPAPKPKTTKAKPAATKAKPAAAKAKPAAAKAKPAATKAKPAAAKATPKPKSTPAAKPKADKAS</sequence>
<keyword evidence="6" id="KW-0811">Translocation</keyword>
<feature type="compositionally biased region" description="Basic residues" evidence="8">
    <location>
        <begin position="146"/>
        <end position="157"/>
    </location>
</feature>
<dbReference type="InterPro" id="IPR003369">
    <property type="entry name" value="TatA/B/E"/>
</dbReference>
<keyword evidence="2" id="KW-0813">Transport</keyword>
<gene>
    <name evidence="9" type="ORF">AIOL_003333</name>
</gene>
<comment type="caution">
    <text evidence="9">The sequence shown here is derived from an EMBL/GenBank/DDBJ whole genome shotgun (WGS) entry which is preliminary data.</text>
</comment>
<accession>A0A0J9E6G2</accession>
<evidence type="ECO:0000256" key="7">
    <source>
        <dbReference type="ARBA" id="ARBA00023136"/>
    </source>
</evidence>
<keyword evidence="4" id="KW-0653">Protein transport</keyword>
<evidence type="ECO:0000256" key="2">
    <source>
        <dbReference type="ARBA" id="ARBA00022448"/>
    </source>
</evidence>
<evidence type="ECO:0000256" key="4">
    <source>
        <dbReference type="ARBA" id="ARBA00022927"/>
    </source>
</evidence>
<keyword evidence="7" id="KW-0472">Membrane</keyword>
<comment type="subcellular location">
    <subcellularLocation>
        <location evidence="1">Membrane</location>
        <topology evidence="1">Single-pass membrane protein</topology>
    </subcellularLocation>
</comment>
<dbReference type="EMBL" id="LFTY01000002">
    <property type="protein sequence ID" value="KMW58360.1"/>
    <property type="molecule type" value="Genomic_DNA"/>
</dbReference>
<dbReference type="Pfam" id="PF02416">
    <property type="entry name" value="TatA_B_E"/>
    <property type="match status" value="1"/>
</dbReference>
<evidence type="ECO:0000313" key="9">
    <source>
        <dbReference type="EMBL" id="KMW58360.1"/>
    </source>
</evidence>
<evidence type="ECO:0000256" key="6">
    <source>
        <dbReference type="ARBA" id="ARBA00023010"/>
    </source>
</evidence>
<name>A0A0J9E6G2_9RHOB</name>
<evidence type="ECO:0000256" key="3">
    <source>
        <dbReference type="ARBA" id="ARBA00022692"/>
    </source>
</evidence>
<feature type="compositionally biased region" description="Low complexity" evidence="8">
    <location>
        <begin position="177"/>
        <end position="223"/>
    </location>
</feature>
<dbReference type="OrthoDB" id="7206969at2"/>
<dbReference type="Gene3D" id="1.20.5.3310">
    <property type="match status" value="1"/>
</dbReference>
<keyword evidence="5" id="KW-1133">Transmembrane helix</keyword>
<dbReference type="AlphaFoldDB" id="A0A0J9E6G2"/>
<dbReference type="RefSeq" id="WP_049643974.1">
    <property type="nucleotide sequence ID" value="NZ_LFTY01000002.1"/>
</dbReference>
<keyword evidence="10" id="KW-1185">Reference proteome</keyword>
<feature type="compositionally biased region" description="Basic and acidic residues" evidence="8">
    <location>
        <begin position="114"/>
        <end position="133"/>
    </location>
</feature>
<feature type="region of interest" description="Disordered" evidence="8">
    <location>
        <begin position="114"/>
        <end position="230"/>
    </location>
</feature>
<reference evidence="9 10" key="1">
    <citation type="submission" date="2015-06" db="EMBL/GenBank/DDBJ databases">
        <title>Draft genome sequence of an Alphaproteobacteria species associated to the Mediterranean sponge Oscarella lobularis.</title>
        <authorList>
            <person name="Jourda C."/>
            <person name="Santini S."/>
            <person name="Claverie J.-M."/>
        </authorList>
    </citation>
    <scope>NUCLEOTIDE SEQUENCE [LARGE SCALE GENOMIC DNA]</scope>
    <source>
        <strain evidence="9">IGS</strain>
    </source>
</reference>
<dbReference type="Proteomes" id="UP000037178">
    <property type="component" value="Unassembled WGS sequence"/>
</dbReference>
<dbReference type="STRING" id="1675527.AIOL_003333"/>
<protein>
    <submittedName>
        <fullName evidence="9">Twin-arginine translocation protein TatB</fullName>
    </submittedName>
</protein>
<evidence type="ECO:0000256" key="5">
    <source>
        <dbReference type="ARBA" id="ARBA00022989"/>
    </source>
</evidence>
<proteinExistence type="predicted"/>
<dbReference type="PATRIC" id="fig|1675527.3.peg.3487"/>
<keyword evidence="3" id="KW-0812">Transmembrane</keyword>